<protein>
    <submittedName>
        <fullName evidence="2">Uncharacterized protein</fullName>
    </submittedName>
</protein>
<dbReference type="Proteomes" id="UP000054498">
    <property type="component" value="Unassembled WGS sequence"/>
</dbReference>
<sequence>RPAPATFVWKAGRSSPSPSPRHLLSPRCQRSKRSTRSMRRPTRLRRRPGRCMAHTRSPPVLRHALRRWST</sequence>
<dbReference type="KEGG" id="mng:MNEG_2764"/>
<dbReference type="GeneID" id="25735642"/>
<gene>
    <name evidence="2" type="ORF">MNEG_2764</name>
</gene>
<keyword evidence="3" id="KW-1185">Reference proteome</keyword>
<feature type="compositionally biased region" description="Basic residues" evidence="1">
    <location>
        <begin position="29"/>
        <end position="49"/>
    </location>
</feature>
<feature type="region of interest" description="Disordered" evidence="1">
    <location>
        <begin position="1"/>
        <end position="58"/>
    </location>
</feature>
<dbReference type="RefSeq" id="XP_013904217.1">
    <property type="nucleotide sequence ID" value="XM_014048763.1"/>
</dbReference>
<proteinExistence type="predicted"/>
<evidence type="ECO:0000313" key="3">
    <source>
        <dbReference type="Proteomes" id="UP000054498"/>
    </source>
</evidence>
<organism evidence="2 3">
    <name type="scientific">Monoraphidium neglectum</name>
    <dbReference type="NCBI Taxonomy" id="145388"/>
    <lineage>
        <taxon>Eukaryota</taxon>
        <taxon>Viridiplantae</taxon>
        <taxon>Chlorophyta</taxon>
        <taxon>core chlorophytes</taxon>
        <taxon>Chlorophyceae</taxon>
        <taxon>CS clade</taxon>
        <taxon>Sphaeropleales</taxon>
        <taxon>Selenastraceae</taxon>
        <taxon>Monoraphidium</taxon>
    </lineage>
</organism>
<evidence type="ECO:0000256" key="1">
    <source>
        <dbReference type="SAM" id="MobiDB-lite"/>
    </source>
</evidence>
<reference evidence="2 3" key="1">
    <citation type="journal article" date="2013" name="BMC Genomics">
        <title>Reconstruction of the lipid metabolism for the microalga Monoraphidium neglectum from its genome sequence reveals characteristics suitable for biofuel production.</title>
        <authorList>
            <person name="Bogen C."/>
            <person name="Al-Dilaimi A."/>
            <person name="Albersmeier A."/>
            <person name="Wichmann J."/>
            <person name="Grundmann M."/>
            <person name="Rupp O."/>
            <person name="Lauersen K.J."/>
            <person name="Blifernez-Klassen O."/>
            <person name="Kalinowski J."/>
            <person name="Goesmann A."/>
            <person name="Mussgnug J.H."/>
            <person name="Kruse O."/>
        </authorList>
    </citation>
    <scope>NUCLEOTIDE SEQUENCE [LARGE SCALE GENOMIC DNA]</scope>
    <source>
        <strain evidence="2 3">SAG 48.87</strain>
    </source>
</reference>
<feature type="compositionally biased region" description="Low complexity" evidence="1">
    <location>
        <begin position="13"/>
        <end position="27"/>
    </location>
</feature>
<feature type="non-terminal residue" evidence="2">
    <location>
        <position position="1"/>
    </location>
</feature>
<dbReference type="EMBL" id="KK100542">
    <property type="protein sequence ID" value="KIZ05198.1"/>
    <property type="molecule type" value="Genomic_DNA"/>
</dbReference>
<evidence type="ECO:0000313" key="2">
    <source>
        <dbReference type="EMBL" id="KIZ05198.1"/>
    </source>
</evidence>
<dbReference type="AlphaFoldDB" id="A0A0D2K473"/>
<name>A0A0D2K473_9CHLO</name>
<accession>A0A0D2K473</accession>